<name>A0A485KAJ3_9STRA</name>
<reference evidence="3 4" key="1">
    <citation type="submission" date="2019-03" db="EMBL/GenBank/DDBJ databases">
        <authorList>
            <person name="Gaulin E."/>
            <person name="Dumas B."/>
        </authorList>
    </citation>
    <scope>NUCLEOTIDE SEQUENCE [LARGE SCALE GENOMIC DNA]</scope>
    <source>
        <strain evidence="3">CBS 568.67</strain>
    </source>
</reference>
<dbReference type="EMBL" id="VJMH01000822">
    <property type="protein sequence ID" value="KAF0714340.1"/>
    <property type="molecule type" value="Genomic_DNA"/>
</dbReference>
<evidence type="ECO:0000313" key="2">
    <source>
        <dbReference type="EMBL" id="KAF0714340.1"/>
    </source>
</evidence>
<organism evidence="3 4">
    <name type="scientific">Aphanomyces stellatus</name>
    <dbReference type="NCBI Taxonomy" id="120398"/>
    <lineage>
        <taxon>Eukaryota</taxon>
        <taxon>Sar</taxon>
        <taxon>Stramenopiles</taxon>
        <taxon>Oomycota</taxon>
        <taxon>Saprolegniomycetes</taxon>
        <taxon>Saprolegniales</taxon>
        <taxon>Verrucalvaceae</taxon>
        <taxon>Aphanomyces</taxon>
    </lineage>
</organism>
<keyword evidence="1" id="KW-0812">Transmembrane</keyword>
<proteinExistence type="predicted"/>
<evidence type="ECO:0000256" key="1">
    <source>
        <dbReference type="SAM" id="Phobius"/>
    </source>
</evidence>
<dbReference type="Proteomes" id="UP000332933">
    <property type="component" value="Unassembled WGS sequence"/>
</dbReference>
<protein>
    <submittedName>
        <fullName evidence="3">Aste57867_3917 protein</fullName>
    </submittedName>
</protein>
<keyword evidence="4" id="KW-1185">Reference proteome</keyword>
<evidence type="ECO:0000313" key="4">
    <source>
        <dbReference type="Proteomes" id="UP000332933"/>
    </source>
</evidence>
<sequence>MKIAGDGNVECWSDNGHDCAWGANDAALVASNTEPKQPLVCGCQCKASWGFTGYCDGSGNYSPNHWCNVVKTALGATPSNPACSPAPVLALNLAVATNADAPNNTLLVFLSTMTGAGLALAAVALNNYRRRIPSTKEERHIIL</sequence>
<keyword evidence="1" id="KW-0472">Membrane</keyword>
<keyword evidence="1" id="KW-1133">Transmembrane helix</keyword>
<reference evidence="2" key="2">
    <citation type="submission" date="2019-06" db="EMBL/GenBank/DDBJ databases">
        <title>Genomics analysis of Aphanomyces spp. identifies a new class of oomycete effector associated with host adaptation.</title>
        <authorList>
            <person name="Gaulin E."/>
        </authorList>
    </citation>
    <scope>NUCLEOTIDE SEQUENCE</scope>
    <source>
        <strain evidence="2">CBS 578.67</strain>
    </source>
</reference>
<gene>
    <name evidence="3" type="primary">Aste57867_3917</name>
    <name evidence="2" type="ORF">As57867_003906</name>
    <name evidence="3" type="ORF">ASTE57867_3917</name>
</gene>
<dbReference type="EMBL" id="CAADRA010000822">
    <property type="protein sequence ID" value="VFT81056.1"/>
    <property type="molecule type" value="Genomic_DNA"/>
</dbReference>
<dbReference type="OrthoDB" id="57629at2759"/>
<accession>A0A485KAJ3</accession>
<dbReference type="AlphaFoldDB" id="A0A485KAJ3"/>
<feature type="transmembrane region" description="Helical" evidence="1">
    <location>
        <begin position="106"/>
        <end position="126"/>
    </location>
</feature>
<evidence type="ECO:0000313" key="3">
    <source>
        <dbReference type="EMBL" id="VFT81056.1"/>
    </source>
</evidence>